<dbReference type="GO" id="GO:0016020">
    <property type="term" value="C:membrane"/>
    <property type="evidence" value="ECO:0007669"/>
    <property type="project" value="UniProtKB-SubCell"/>
</dbReference>
<feature type="transmembrane region" description="Helical" evidence="7">
    <location>
        <begin position="116"/>
        <end position="134"/>
    </location>
</feature>
<dbReference type="OrthoDB" id="1524053at2"/>
<feature type="transmembrane region" description="Helical" evidence="7">
    <location>
        <begin position="212"/>
        <end position="233"/>
    </location>
</feature>
<accession>A0A1H7VRH6</accession>
<protein>
    <submittedName>
        <fullName evidence="8">Sugar transport protein</fullName>
    </submittedName>
</protein>
<evidence type="ECO:0000256" key="5">
    <source>
        <dbReference type="ARBA" id="ARBA00022989"/>
    </source>
</evidence>
<feature type="transmembrane region" description="Helical" evidence="7">
    <location>
        <begin position="272"/>
        <end position="288"/>
    </location>
</feature>
<dbReference type="InterPro" id="IPR037185">
    <property type="entry name" value="EmrE-like"/>
</dbReference>
<keyword evidence="6 7" id="KW-0472">Membrane</keyword>
<keyword evidence="4 7" id="KW-0812">Transmembrane</keyword>
<dbReference type="InterPro" id="IPR010651">
    <property type="entry name" value="Sugar_transport"/>
</dbReference>
<dbReference type="InterPro" id="IPR050638">
    <property type="entry name" value="AA-Vitamin_Transporters"/>
</dbReference>
<evidence type="ECO:0000256" key="1">
    <source>
        <dbReference type="ARBA" id="ARBA00004141"/>
    </source>
</evidence>
<feature type="transmembrane region" description="Helical" evidence="7">
    <location>
        <begin position="61"/>
        <end position="81"/>
    </location>
</feature>
<dbReference type="Gene3D" id="1.10.3730.20">
    <property type="match status" value="1"/>
</dbReference>
<evidence type="ECO:0000256" key="3">
    <source>
        <dbReference type="ARBA" id="ARBA00007362"/>
    </source>
</evidence>
<feature type="transmembrane region" description="Helical" evidence="7">
    <location>
        <begin position="6"/>
        <end position="22"/>
    </location>
</feature>
<organism evidence="8 9">
    <name type="scientific">Aquimarina amphilecti</name>
    <dbReference type="NCBI Taxonomy" id="1038014"/>
    <lineage>
        <taxon>Bacteria</taxon>
        <taxon>Pseudomonadati</taxon>
        <taxon>Bacteroidota</taxon>
        <taxon>Flavobacteriia</taxon>
        <taxon>Flavobacteriales</taxon>
        <taxon>Flavobacteriaceae</taxon>
        <taxon>Aquimarina</taxon>
    </lineage>
</organism>
<dbReference type="RefSeq" id="WP_091411962.1">
    <property type="nucleotide sequence ID" value="NZ_FOAB01000009.1"/>
</dbReference>
<comment type="similarity">
    <text evidence="3">Belongs to the EamA transporter family.</text>
</comment>
<feature type="transmembrane region" description="Helical" evidence="7">
    <location>
        <begin position="146"/>
        <end position="166"/>
    </location>
</feature>
<dbReference type="PANTHER" id="PTHR32322:SF2">
    <property type="entry name" value="EAMA DOMAIN-CONTAINING PROTEIN"/>
    <property type="match status" value="1"/>
</dbReference>
<dbReference type="STRING" id="1038014.SAMN04487910_4157"/>
<feature type="transmembrane region" description="Helical" evidence="7">
    <location>
        <begin position="178"/>
        <end position="200"/>
    </location>
</feature>
<comment type="similarity">
    <text evidence="2">Belongs to the GRP transporter (TC 2.A.7.5) family.</text>
</comment>
<keyword evidence="8" id="KW-0762">Sugar transport</keyword>
<dbReference type="EMBL" id="FOAB01000009">
    <property type="protein sequence ID" value="SEM11760.1"/>
    <property type="molecule type" value="Genomic_DNA"/>
</dbReference>
<evidence type="ECO:0000256" key="2">
    <source>
        <dbReference type="ARBA" id="ARBA00006117"/>
    </source>
</evidence>
<evidence type="ECO:0000313" key="9">
    <source>
        <dbReference type="Proteomes" id="UP000198521"/>
    </source>
</evidence>
<evidence type="ECO:0000256" key="4">
    <source>
        <dbReference type="ARBA" id="ARBA00022692"/>
    </source>
</evidence>
<dbReference type="GO" id="GO:0015144">
    <property type="term" value="F:carbohydrate transmembrane transporter activity"/>
    <property type="evidence" value="ECO:0007669"/>
    <property type="project" value="InterPro"/>
</dbReference>
<keyword evidence="5 7" id="KW-1133">Transmembrane helix</keyword>
<evidence type="ECO:0000256" key="6">
    <source>
        <dbReference type="ARBA" id="ARBA00023136"/>
    </source>
</evidence>
<keyword evidence="9" id="KW-1185">Reference proteome</keyword>
<proteinExistence type="inferred from homology"/>
<evidence type="ECO:0000313" key="8">
    <source>
        <dbReference type="EMBL" id="SEM11760.1"/>
    </source>
</evidence>
<dbReference type="Proteomes" id="UP000198521">
    <property type="component" value="Unassembled WGS sequence"/>
</dbReference>
<dbReference type="Pfam" id="PF06800">
    <property type="entry name" value="Sugar_transport"/>
    <property type="match status" value="1"/>
</dbReference>
<reference evidence="8 9" key="1">
    <citation type="submission" date="2016-10" db="EMBL/GenBank/DDBJ databases">
        <authorList>
            <person name="de Groot N.N."/>
        </authorList>
    </citation>
    <scope>NUCLEOTIDE SEQUENCE [LARGE SCALE GENOMIC DNA]</scope>
    <source>
        <strain evidence="8 9">DSM 25232</strain>
    </source>
</reference>
<feature type="transmembrane region" description="Helical" evidence="7">
    <location>
        <begin position="88"/>
        <end position="110"/>
    </location>
</feature>
<dbReference type="AlphaFoldDB" id="A0A1H7VRH6"/>
<name>A0A1H7VRH6_AQUAM</name>
<feature type="transmembrane region" description="Helical" evidence="7">
    <location>
        <begin position="245"/>
        <end position="263"/>
    </location>
</feature>
<dbReference type="SUPFAM" id="SSF103481">
    <property type="entry name" value="Multidrug resistance efflux transporter EmrE"/>
    <property type="match status" value="2"/>
</dbReference>
<gene>
    <name evidence="8" type="ORF">SAMN04487910_4157</name>
</gene>
<dbReference type="PANTHER" id="PTHR32322">
    <property type="entry name" value="INNER MEMBRANE TRANSPORTER"/>
    <property type="match status" value="1"/>
</dbReference>
<evidence type="ECO:0000256" key="7">
    <source>
        <dbReference type="SAM" id="Phobius"/>
    </source>
</evidence>
<keyword evidence="8" id="KW-0813">Transport</keyword>
<sequence length="289" mass="31816">MIYLLLSILASSWILITFKLFSKYNVDTLQAIIINYIVASLSGLIAYSKPINIVTIAKYDWFYGTIALGLIFILIFNLMAITTQKNGISVAAVATKMSVAIPVIFGIMIYKESTGIIKIIGITLALVAVYMTSVKTTEGISIKKENLIYPFLVFIGSGIIDTSLKFMEKNYVSEIDTAIFSSSIFGFAAVIGILILIYKAITTKLKISIKNIIAGICLGIPNYFSIYFLIQALRNPSMDSSTTFIINNVAILLVSTFAGIFFFKEKLIPKNWIGIILAVISILLVTFSI</sequence>
<comment type="subcellular location">
    <subcellularLocation>
        <location evidence="1">Membrane</location>
        <topology evidence="1">Multi-pass membrane protein</topology>
    </subcellularLocation>
</comment>
<feature type="transmembrane region" description="Helical" evidence="7">
    <location>
        <begin position="29"/>
        <end position="49"/>
    </location>
</feature>